<sequence>MSSPSSTSLPEKPPVSLTDIARFPLVSFLPDIQSPELDLGLGLNHTDKQWCFAAEIVSIDSSEPYHTILEVRDRIGKQVRVVFICPLESFPKHRLETGQVILILRAVTQAILKDGKKGVLVQDAAKVKVLPFELNTLIKVNEHASFYNKAHKEGKLCHGCMQPKERLRACPECHFYYSCSADCAKKGFNSKHHDLACLILRDKDVAALLAGSFDDLEVFSSFSLIL</sequence>
<dbReference type="InterPro" id="IPR046341">
    <property type="entry name" value="SET_dom_sf"/>
</dbReference>
<dbReference type="Gene3D" id="2.170.270.10">
    <property type="entry name" value="SET domain"/>
    <property type="match status" value="1"/>
</dbReference>
<dbReference type="Gene3D" id="6.10.140.2220">
    <property type="match status" value="1"/>
</dbReference>
<dbReference type="EMBL" id="JBFXLU010000134">
    <property type="protein sequence ID" value="KAL2839366.1"/>
    <property type="molecule type" value="Genomic_DNA"/>
</dbReference>
<keyword evidence="2" id="KW-1185">Reference proteome</keyword>
<evidence type="ECO:0000313" key="2">
    <source>
        <dbReference type="Proteomes" id="UP001610446"/>
    </source>
</evidence>
<protein>
    <recommendedName>
        <fullName evidence="3">Suppressor of anucleate metulae protein B</fullName>
    </recommendedName>
</protein>
<comment type="caution">
    <text evidence="1">The sequence shown here is derived from an EMBL/GenBank/DDBJ whole genome shotgun (WGS) entry which is preliminary data.</text>
</comment>
<proteinExistence type="predicted"/>
<organism evidence="1 2">
    <name type="scientific">Aspergillus pseudoustus</name>
    <dbReference type="NCBI Taxonomy" id="1810923"/>
    <lineage>
        <taxon>Eukaryota</taxon>
        <taxon>Fungi</taxon>
        <taxon>Dikarya</taxon>
        <taxon>Ascomycota</taxon>
        <taxon>Pezizomycotina</taxon>
        <taxon>Eurotiomycetes</taxon>
        <taxon>Eurotiomycetidae</taxon>
        <taxon>Eurotiales</taxon>
        <taxon>Aspergillaceae</taxon>
        <taxon>Aspergillus</taxon>
        <taxon>Aspergillus subgen. Nidulantes</taxon>
    </lineage>
</organism>
<evidence type="ECO:0000313" key="1">
    <source>
        <dbReference type="EMBL" id="KAL2839366.1"/>
    </source>
</evidence>
<accession>A0ABR4JHP0</accession>
<gene>
    <name evidence="1" type="ORF">BJY01DRAFT_250546</name>
</gene>
<name>A0ABR4JHP0_9EURO</name>
<evidence type="ECO:0008006" key="3">
    <source>
        <dbReference type="Google" id="ProtNLM"/>
    </source>
</evidence>
<reference evidence="1 2" key="1">
    <citation type="submission" date="2024-07" db="EMBL/GenBank/DDBJ databases">
        <title>Section-level genome sequencing and comparative genomics of Aspergillus sections Usti and Cavernicolus.</title>
        <authorList>
            <consortium name="Lawrence Berkeley National Laboratory"/>
            <person name="Nybo J.L."/>
            <person name="Vesth T.C."/>
            <person name="Theobald S."/>
            <person name="Frisvad J.C."/>
            <person name="Larsen T.O."/>
            <person name="Kjaerboelling I."/>
            <person name="Rothschild-Mancinelli K."/>
            <person name="Lyhne E.K."/>
            <person name="Kogle M.E."/>
            <person name="Barry K."/>
            <person name="Clum A."/>
            <person name="Na H."/>
            <person name="Ledsgaard L."/>
            <person name="Lin J."/>
            <person name="Lipzen A."/>
            <person name="Kuo A."/>
            <person name="Riley R."/>
            <person name="Mondo S."/>
            <person name="Labutti K."/>
            <person name="Haridas S."/>
            <person name="Pangalinan J."/>
            <person name="Salamov A.A."/>
            <person name="Simmons B.A."/>
            <person name="Magnuson J.K."/>
            <person name="Chen J."/>
            <person name="Drula E."/>
            <person name="Henrissat B."/>
            <person name="Wiebenga A."/>
            <person name="Lubbers R.J."/>
            <person name="Gomes A.C."/>
            <person name="Makela M.R."/>
            <person name="Stajich J."/>
            <person name="Grigoriev I.V."/>
            <person name="Mortensen U.H."/>
            <person name="De Vries R.P."/>
            <person name="Baker S.E."/>
            <person name="Andersen M.R."/>
        </authorList>
    </citation>
    <scope>NUCLEOTIDE SEQUENCE [LARGE SCALE GENOMIC DNA]</scope>
    <source>
        <strain evidence="1 2">CBS 123904</strain>
    </source>
</reference>
<dbReference type="SUPFAM" id="SSF144232">
    <property type="entry name" value="HIT/MYND zinc finger-like"/>
    <property type="match status" value="1"/>
</dbReference>
<dbReference type="Proteomes" id="UP001610446">
    <property type="component" value="Unassembled WGS sequence"/>
</dbReference>